<feature type="domain" description="Rhodanese" evidence="3">
    <location>
        <begin position="183"/>
        <end position="296"/>
    </location>
</feature>
<dbReference type="CDD" id="cd01448">
    <property type="entry name" value="TST_Repeat_1"/>
    <property type="match status" value="1"/>
</dbReference>
<dbReference type="PATRIC" id="fig|362413.3.peg.2407"/>
<dbReference type="Gene3D" id="3.40.250.10">
    <property type="entry name" value="Rhodanese-like domain"/>
    <property type="match status" value="2"/>
</dbReference>
<dbReference type="SUPFAM" id="SSF52821">
    <property type="entry name" value="Rhodanese/Cell cycle control phosphatase"/>
    <property type="match status" value="2"/>
</dbReference>
<gene>
    <name evidence="4" type="ORF">RC62_2463</name>
</gene>
<dbReference type="STRING" id="362413.RC62_2463"/>
<evidence type="ECO:0000313" key="4">
    <source>
        <dbReference type="EMBL" id="KQB37297.1"/>
    </source>
</evidence>
<evidence type="ECO:0000259" key="3">
    <source>
        <dbReference type="PROSITE" id="PS50206"/>
    </source>
</evidence>
<dbReference type="EMBL" id="JRLF01000015">
    <property type="protein sequence ID" value="KQB37297.1"/>
    <property type="molecule type" value="Genomic_DNA"/>
</dbReference>
<dbReference type="Pfam" id="PF00581">
    <property type="entry name" value="Rhodanese"/>
    <property type="match status" value="2"/>
</dbReference>
<dbReference type="AlphaFoldDB" id="A0A0Q1BAC4"/>
<reference evidence="4 5" key="1">
    <citation type="submission" date="2014-09" db="EMBL/GenBank/DDBJ databases">
        <title>Genome sequence of Flavobacterium aquidurense RC62.</title>
        <authorList>
            <person name="Kim J.F."/>
            <person name="Kwak M.-J."/>
        </authorList>
    </citation>
    <scope>NUCLEOTIDE SEQUENCE [LARGE SCALE GENOMIC DNA]</scope>
    <source>
        <strain evidence="4 5">RC62</strain>
    </source>
</reference>
<dbReference type="PROSITE" id="PS50206">
    <property type="entry name" value="RHODANESE_3"/>
    <property type="match status" value="2"/>
</dbReference>
<dbReference type="InterPro" id="IPR036873">
    <property type="entry name" value="Rhodanese-like_dom_sf"/>
</dbReference>
<dbReference type="PANTHER" id="PTHR11364:SF27">
    <property type="entry name" value="SULFURTRANSFERASE"/>
    <property type="match status" value="1"/>
</dbReference>
<dbReference type="GO" id="GO:0004792">
    <property type="term" value="F:thiosulfate-cyanide sulfurtransferase activity"/>
    <property type="evidence" value="ECO:0007669"/>
    <property type="project" value="TreeGrafter"/>
</dbReference>
<evidence type="ECO:0000313" key="5">
    <source>
        <dbReference type="Proteomes" id="UP000050443"/>
    </source>
</evidence>
<dbReference type="InterPro" id="IPR001763">
    <property type="entry name" value="Rhodanese-like_dom"/>
</dbReference>
<proteinExistence type="predicted"/>
<dbReference type="InterPro" id="IPR045078">
    <property type="entry name" value="TST/MPST-like"/>
</dbReference>
<evidence type="ECO:0000256" key="2">
    <source>
        <dbReference type="ARBA" id="ARBA00022737"/>
    </source>
</evidence>
<keyword evidence="2" id="KW-0677">Repeat</keyword>
<name>A0A0Q1BAC4_9FLAO</name>
<protein>
    <submittedName>
        <fullName evidence="4">Rhodanese-related sulfurtransferase</fullName>
    </submittedName>
</protein>
<feature type="domain" description="Rhodanese" evidence="3">
    <location>
        <begin position="35"/>
        <end position="152"/>
    </location>
</feature>
<dbReference type="Proteomes" id="UP000050443">
    <property type="component" value="Unassembled WGS sequence"/>
</dbReference>
<keyword evidence="1 4" id="KW-0808">Transferase</keyword>
<comment type="caution">
    <text evidence="4">The sequence shown here is derived from an EMBL/GenBank/DDBJ whole genome shotgun (WGS) entry which is preliminary data.</text>
</comment>
<evidence type="ECO:0000256" key="1">
    <source>
        <dbReference type="ARBA" id="ARBA00022679"/>
    </source>
</evidence>
<dbReference type="CDD" id="cd01449">
    <property type="entry name" value="TST_Repeat_2"/>
    <property type="match status" value="1"/>
</dbReference>
<sequence>MIDHNIVFSTKKEFTKMSNKLSSIINPEELLNIKDSPEVILIDARAGINAEENYQNEHLKNARYVDLNRDLATVENPANGGRHPLPSLQKFSEVLSKVGISPSSHVVIYDDKNGSNAAARFWWMLRAIGHEKVQVLNGGLQAAIQTGFPVSSELETFEPTQKYTVTEWKLTQADIDEVEKARNNEESIVIDVRDKNRFDGLTEPLDLIAGHIPGAINVPFSENLSEDGFYKSADVLAKKYTEITGAKNPENIIVHCGSGVTACHTLLAMDYAGLPIPKLYVGSWSEWSRNNREMATIKTE</sequence>
<organism evidence="4 5">
    <name type="scientific">Flavobacterium aquidurense</name>
    <dbReference type="NCBI Taxonomy" id="362413"/>
    <lineage>
        <taxon>Bacteria</taxon>
        <taxon>Pseudomonadati</taxon>
        <taxon>Bacteroidota</taxon>
        <taxon>Flavobacteriia</taxon>
        <taxon>Flavobacteriales</taxon>
        <taxon>Flavobacteriaceae</taxon>
        <taxon>Flavobacterium</taxon>
    </lineage>
</organism>
<dbReference type="SMART" id="SM00450">
    <property type="entry name" value="RHOD"/>
    <property type="match status" value="2"/>
</dbReference>
<accession>A0A0Q1BAC4</accession>
<dbReference type="PANTHER" id="PTHR11364">
    <property type="entry name" value="THIOSULFATE SULFERTANSFERASE"/>
    <property type="match status" value="1"/>
</dbReference>